<organism evidence="1 2">
    <name type="scientific">Solanum commersonii</name>
    <name type="common">Commerson's wild potato</name>
    <name type="synonym">Commerson's nightshade</name>
    <dbReference type="NCBI Taxonomy" id="4109"/>
    <lineage>
        <taxon>Eukaryota</taxon>
        <taxon>Viridiplantae</taxon>
        <taxon>Streptophyta</taxon>
        <taxon>Embryophyta</taxon>
        <taxon>Tracheophyta</taxon>
        <taxon>Spermatophyta</taxon>
        <taxon>Magnoliopsida</taxon>
        <taxon>eudicotyledons</taxon>
        <taxon>Gunneridae</taxon>
        <taxon>Pentapetalae</taxon>
        <taxon>asterids</taxon>
        <taxon>lamiids</taxon>
        <taxon>Solanales</taxon>
        <taxon>Solanaceae</taxon>
        <taxon>Solanoideae</taxon>
        <taxon>Solaneae</taxon>
        <taxon>Solanum</taxon>
    </lineage>
</organism>
<evidence type="ECO:0000313" key="2">
    <source>
        <dbReference type="Proteomes" id="UP000824120"/>
    </source>
</evidence>
<dbReference type="Proteomes" id="UP000824120">
    <property type="component" value="Chromosome 8"/>
</dbReference>
<protein>
    <recommendedName>
        <fullName evidence="3">Lachrymatory-factor synthase</fullName>
    </recommendedName>
</protein>
<dbReference type="OrthoDB" id="1592664at2759"/>
<dbReference type="EMBL" id="JACXVP010000008">
    <property type="protein sequence ID" value="KAG5591491.1"/>
    <property type="molecule type" value="Genomic_DNA"/>
</dbReference>
<dbReference type="GO" id="GO:0004864">
    <property type="term" value="F:protein phosphatase inhibitor activity"/>
    <property type="evidence" value="ECO:0007669"/>
    <property type="project" value="UniProtKB-ARBA"/>
</dbReference>
<dbReference type="PANTHER" id="PTHR33789:SF11">
    <property type="entry name" value="OS05G0202300 PROTEIN"/>
    <property type="match status" value="1"/>
</dbReference>
<keyword evidence="2" id="KW-1185">Reference proteome</keyword>
<reference evidence="1 2" key="1">
    <citation type="submission" date="2020-09" db="EMBL/GenBank/DDBJ databases">
        <title>De no assembly of potato wild relative species, Solanum commersonii.</title>
        <authorList>
            <person name="Cho K."/>
        </authorList>
    </citation>
    <scope>NUCLEOTIDE SEQUENCE [LARGE SCALE GENOMIC DNA]</scope>
    <source>
        <strain evidence="1">LZ3.2</strain>
        <tissue evidence="1">Leaf</tissue>
    </source>
</reference>
<proteinExistence type="predicted"/>
<gene>
    <name evidence="1" type="ORF">H5410_042005</name>
</gene>
<dbReference type="CDD" id="cd07821">
    <property type="entry name" value="PYR_PYL_RCAR_like"/>
    <property type="match status" value="1"/>
</dbReference>
<name>A0A9J5XT47_SOLCO</name>
<dbReference type="Pfam" id="PF10604">
    <property type="entry name" value="Polyketide_cyc2"/>
    <property type="match status" value="1"/>
</dbReference>
<dbReference type="SUPFAM" id="SSF55961">
    <property type="entry name" value="Bet v1-like"/>
    <property type="match status" value="1"/>
</dbReference>
<evidence type="ECO:0000313" key="1">
    <source>
        <dbReference type="EMBL" id="KAG5591491.1"/>
    </source>
</evidence>
<dbReference type="PANTHER" id="PTHR33789">
    <property type="entry name" value="LACHRYMATORY-FACTOR SYNTHASE"/>
    <property type="match status" value="1"/>
</dbReference>
<dbReference type="InterPro" id="IPR053249">
    <property type="entry name" value="LFS"/>
</dbReference>
<comment type="caution">
    <text evidence="1">The sequence shown here is derived from an EMBL/GenBank/DDBJ whole genome shotgun (WGS) entry which is preliminary data.</text>
</comment>
<dbReference type="InterPro" id="IPR023393">
    <property type="entry name" value="START-like_dom_sf"/>
</dbReference>
<dbReference type="AlphaFoldDB" id="A0A9J5XT47"/>
<accession>A0A9J5XT47</accession>
<sequence length="176" mass="19689">MATQQLESKWEGKSIANLKHPKAEQVWPLLEDFCNFHHWLPNIDACHQMNSDNKDEIIRYCASSTKPLSSSDDGEAIIKWCHEKLLTVDKIERCLSYEVLDNNIGIKSYVSTLKVLASDGNDENGCQIEWSFVADPIDGLTLKLFSGYVDSSLQGMAENIENALESSELGDFASSN</sequence>
<evidence type="ECO:0008006" key="3">
    <source>
        <dbReference type="Google" id="ProtNLM"/>
    </source>
</evidence>
<dbReference type="InterPro" id="IPR019587">
    <property type="entry name" value="Polyketide_cyclase/dehydratase"/>
</dbReference>
<dbReference type="Gene3D" id="3.30.530.20">
    <property type="match status" value="1"/>
</dbReference>